<feature type="compositionally biased region" description="Basic and acidic residues" evidence="4">
    <location>
        <begin position="1"/>
        <end position="10"/>
    </location>
</feature>
<dbReference type="InterPro" id="IPR007858">
    <property type="entry name" value="Dpy-30_motif"/>
</dbReference>
<dbReference type="EMBL" id="BTFZ01000002">
    <property type="protein sequence ID" value="GMM33602.1"/>
    <property type="molecule type" value="Genomic_DNA"/>
</dbReference>
<dbReference type="Proteomes" id="UP001360560">
    <property type="component" value="Unassembled WGS sequence"/>
</dbReference>
<dbReference type="GeneID" id="90071581"/>
<accession>A0AAV5QG68</accession>
<evidence type="ECO:0000256" key="3">
    <source>
        <dbReference type="ARBA" id="ARBA00023242"/>
    </source>
</evidence>
<evidence type="ECO:0000256" key="1">
    <source>
        <dbReference type="ARBA" id="ARBA00004123"/>
    </source>
</evidence>
<dbReference type="GO" id="GO:0005634">
    <property type="term" value="C:nucleus"/>
    <property type="evidence" value="ECO:0007669"/>
    <property type="project" value="UniProtKB-SubCell"/>
</dbReference>
<keyword evidence="3" id="KW-0539">Nucleus</keyword>
<comment type="subcellular location">
    <subcellularLocation>
        <location evidence="1">Nucleus</location>
    </subcellularLocation>
</comment>
<keyword evidence="6" id="KW-1185">Reference proteome</keyword>
<evidence type="ECO:0000313" key="6">
    <source>
        <dbReference type="Proteomes" id="UP001360560"/>
    </source>
</evidence>
<protein>
    <submittedName>
        <fullName evidence="5">Sdc1 protein</fullName>
    </submittedName>
</protein>
<reference evidence="5 6" key="1">
    <citation type="journal article" date="2023" name="Elife">
        <title>Identification of key yeast species and microbe-microbe interactions impacting larval growth of Drosophila in the wild.</title>
        <authorList>
            <person name="Mure A."/>
            <person name="Sugiura Y."/>
            <person name="Maeda R."/>
            <person name="Honda K."/>
            <person name="Sakurai N."/>
            <person name="Takahashi Y."/>
            <person name="Watada M."/>
            <person name="Katoh T."/>
            <person name="Gotoh A."/>
            <person name="Gotoh Y."/>
            <person name="Taniguchi I."/>
            <person name="Nakamura K."/>
            <person name="Hayashi T."/>
            <person name="Katayama T."/>
            <person name="Uemura T."/>
            <person name="Hattori Y."/>
        </authorList>
    </citation>
    <scope>NUCLEOTIDE SEQUENCE [LARGE SCALE GENOMIC DNA]</scope>
    <source>
        <strain evidence="5 6">SC-9</strain>
    </source>
</reference>
<dbReference type="AlphaFoldDB" id="A0AAV5QG68"/>
<feature type="compositionally biased region" description="Low complexity" evidence="4">
    <location>
        <begin position="52"/>
        <end position="65"/>
    </location>
</feature>
<proteinExistence type="inferred from homology"/>
<dbReference type="Pfam" id="PF05186">
    <property type="entry name" value="Dpy-30"/>
    <property type="match status" value="1"/>
</dbReference>
<feature type="region of interest" description="Disordered" evidence="4">
    <location>
        <begin position="1"/>
        <end position="90"/>
    </location>
</feature>
<dbReference type="CDD" id="cd22965">
    <property type="entry name" value="DD_DPY30_SDC1"/>
    <property type="match status" value="1"/>
</dbReference>
<feature type="compositionally biased region" description="Polar residues" evidence="4">
    <location>
        <begin position="66"/>
        <end position="77"/>
    </location>
</feature>
<dbReference type="RefSeq" id="XP_064850602.1">
    <property type="nucleotide sequence ID" value="XM_064994530.1"/>
</dbReference>
<comment type="caution">
    <text evidence="5">The sequence shown here is derived from an EMBL/GenBank/DDBJ whole genome shotgun (WGS) entry which is preliminary data.</text>
</comment>
<organism evidence="5 6">
    <name type="scientific">Saccharomycopsis crataegensis</name>
    <dbReference type="NCBI Taxonomy" id="43959"/>
    <lineage>
        <taxon>Eukaryota</taxon>
        <taxon>Fungi</taxon>
        <taxon>Dikarya</taxon>
        <taxon>Ascomycota</taxon>
        <taxon>Saccharomycotina</taxon>
        <taxon>Saccharomycetes</taxon>
        <taxon>Saccharomycopsidaceae</taxon>
        <taxon>Saccharomycopsis</taxon>
    </lineage>
</organism>
<gene>
    <name evidence="5" type="ORF">DASC09_009270</name>
</gene>
<sequence length="153" mass="17092">MENQDIKPEEPMAVPEEIVPPPPPMVPESIDNSKPIDVKSGALNRIMDDQQDTTTSKTTSPAPQSLVNHETSSTTPSKEPEVPQLPVGVKPSQVIGGAPFRQWLNEEVTPYLLEGMRQIANNKPEEPLKYLAEFLLKENEKKKKKKQQKELEG</sequence>
<dbReference type="InterPro" id="IPR049629">
    <property type="entry name" value="DPY30_SDC1_DD"/>
</dbReference>
<evidence type="ECO:0000256" key="2">
    <source>
        <dbReference type="ARBA" id="ARBA00010849"/>
    </source>
</evidence>
<dbReference type="Gene3D" id="1.20.890.10">
    <property type="entry name" value="cAMP-dependent protein kinase regulatory subunit, dimerization-anchoring domain"/>
    <property type="match status" value="1"/>
</dbReference>
<comment type="similarity">
    <text evidence="2">Belongs to the dpy-30 family.</text>
</comment>
<evidence type="ECO:0000313" key="5">
    <source>
        <dbReference type="EMBL" id="GMM33602.1"/>
    </source>
</evidence>
<evidence type="ECO:0000256" key="4">
    <source>
        <dbReference type="SAM" id="MobiDB-lite"/>
    </source>
</evidence>
<name>A0AAV5QG68_9ASCO</name>